<evidence type="ECO:0000256" key="1">
    <source>
        <dbReference type="SAM" id="MobiDB-lite"/>
    </source>
</evidence>
<evidence type="ECO:0000313" key="2">
    <source>
        <dbReference type="EMBL" id="TFK52082.1"/>
    </source>
</evidence>
<dbReference type="AlphaFoldDB" id="A0A5C3N4N9"/>
<evidence type="ECO:0000313" key="3">
    <source>
        <dbReference type="Proteomes" id="UP000305948"/>
    </source>
</evidence>
<protein>
    <submittedName>
        <fullName evidence="2">Uncharacterized protein</fullName>
    </submittedName>
</protein>
<feature type="compositionally biased region" description="Polar residues" evidence="1">
    <location>
        <begin position="227"/>
        <end position="253"/>
    </location>
</feature>
<feature type="region of interest" description="Disordered" evidence="1">
    <location>
        <begin position="214"/>
        <end position="259"/>
    </location>
</feature>
<organism evidence="2 3">
    <name type="scientific">Heliocybe sulcata</name>
    <dbReference type="NCBI Taxonomy" id="5364"/>
    <lineage>
        <taxon>Eukaryota</taxon>
        <taxon>Fungi</taxon>
        <taxon>Dikarya</taxon>
        <taxon>Basidiomycota</taxon>
        <taxon>Agaricomycotina</taxon>
        <taxon>Agaricomycetes</taxon>
        <taxon>Gloeophyllales</taxon>
        <taxon>Gloeophyllaceae</taxon>
        <taxon>Heliocybe</taxon>
    </lineage>
</organism>
<feature type="compositionally biased region" description="Pro residues" evidence="1">
    <location>
        <begin position="147"/>
        <end position="160"/>
    </location>
</feature>
<dbReference type="Proteomes" id="UP000305948">
    <property type="component" value="Unassembled WGS sequence"/>
</dbReference>
<feature type="compositionally biased region" description="Low complexity" evidence="1">
    <location>
        <begin position="183"/>
        <end position="199"/>
    </location>
</feature>
<keyword evidence="3" id="KW-1185">Reference proteome</keyword>
<accession>A0A5C3N4N9</accession>
<dbReference type="EMBL" id="ML213510">
    <property type="protein sequence ID" value="TFK52082.1"/>
    <property type="molecule type" value="Genomic_DNA"/>
</dbReference>
<proteinExistence type="predicted"/>
<feature type="compositionally biased region" description="Pro residues" evidence="1">
    <location>
        <begin position="173"/>
        <end position="182"/>
    </location>
</feature>
<dbReference type="OrthoDB" id="3267111at2759"/>
<name>A0A5C3N4N9_9AGAM</name>
<gene>
    <name evidence="2" type="ORF">OE88DRAFT_1735082</name>
</gene>
<reference evidence="2 3" key="1">
    <citation type="journal article" date="2019" name="Nat. Ecol. Evol.">
        <title>Megaphylogeny resolves global patterns of mushroom evolution.</title>
        <authorList>
            <person name="Varga T."/>
            <person name="Krizsan K."/>
            <person name="Foldi C."/>
            <person name="Dima B."/>
            <person name="Sanchez-Garcia M."/>
            <person name="Sanchez-Ramirez S."/>
            <person name="Szollosi G.J."/>
            <person name="Szarkandi J.G."/>
            <person name="Papp V."/>
            <person name="Albert L."/>
            <person name="Andreopoulos W."/>
            <person name="Angelini C."/>
            <person name="Antonin V."/>
            <person name="Barry K.W."/>
            <person name="Bougher N.L."/>
            <person name="Buchanan P."/>
            <person name="Buyck B."/>
            <person name="Bense V."/>
            <person name="Catcheside P."/>
            <person name="Chovatia M."/>
            <person name="Cooper J."/>
            <person name="Damon W."/>
            <person name="Desjardin D."/>
            <person name="Finy P."/>
            <person name="Geml J."/>
            <person name="Haridas S."/>
            <person name="Hughes K."/>
            <person name="Justo A."/>
            <person name="Karasinski D."/>
            <person name="Kautmanova I."/>
            <person name="Kiss B."/>
            <person name="Kocsube S."/>
            <person name="Kotiranta H."/>
            <person name="LaButti K.M."/>
            <person name="Lechner B.E."/>
            <person name="Liimatainen K."/>
            <person name="Lipzen A."/>
            <person name="Lukacs Z."/>
            <person name="Mihaltcheva S."/>
            <person name="Morgado L.N."/>
            <person name="Niskanen T."/>
            <person name="Noordeloos M.E."/>
            <person name="Ohm R.A."/>
            <person name="Ortiz-Santana B."/>
            <person name="Ovrebo C."/>
            <person name="Racz N."/>
            <person name="Riley R."/>
            <person name="Savchenko A."/>
            <person name="Shiryaev A."/>
            <person name="Soop K."/>
            <person name="Spirin V."/>
            <person name="Szebenyi C."/>
            <person name="Tomsovsky M."/>
            <person name="Tulloss R.E."/>
            <person name="Uehling J."/>
            <person name="Grigoriev I.V."/>
            <person name="Vagvolgyi C."/>
            <person name="Papp T."/>
            <person name="Martin F.M."/>
            <person name="Miettinen O."/>
            <person name="Hibbett D.S."/>
            <person name="Nagy L.G."/>
        </authorList>
    </citation>
    <scope>NUCLEOTIDE SEQUENCE [LARGE SCALE GENOMIC DNA]</scope>
    <source>
        <strain evidence="2 3">OMC1185</strain>
    </source>
</reference>
<sequence>MEFPTYPASLDDRATSTFHDSDYVTSADFLRKSNYASFRTISCPEADEQSAFYFGLQSPRETKDEFSSFLYLDLAESSSSLHRKPSTTQGRSFLTVTLPDVEDFARTPSPDVTDVLSATLLFADTDASPMPSPTTPSRRRSRDRLPSPKPAPSSLLPPVPSRRHLRPLNLPSTRPPAPPAPASPSVSSHSHSHSAPSILSPSSASFLLSPRTSFLPSFPTPRRSRTQDSASASTTKRESIASSSLTRGASVTSHQRRANRSNALACLEGRACNPHRISRTKTNFMSLSDDEDDAEADDEIADFVQEKAPSQRDSIHLHEAMLLEDEDVVIPASPRCSGRLRSHSRAQAPKIRSRANTLLLNITVPDAPSLPSKTPRSRSGTLESWFPPFADFIDFADDEVTKWRSFVEVGSP</sequence>
<feature type="region of interest" description="Disordered" evidence="1">
    <location>
        <begin position="124"/>
        <end position="199"/>
    </location>
</feature>
<dbReference type="STRING" id="5364.A0A5C3N4N9"/>